<dbReference type="InterPro" id="IPR010918">
    <property type="entry name" value="PurM-like_C_dom"/>
</dbReference>
<organism evidence="4 5">
    <name type="scientific">Shewanella colwelliana</name>
    <name type="common">Alteromonas colwelliana</name>
    <dbReference type="NCBI Taxonomy" id="23"/>
    <lineage>
        <taxon>Bacteria</taxon>
        <taxon>Pseudomonadati</taxon>
        <taxon>Pseudomonadota</taxon>
        <taxon>Gammaproteobacteria</taxon>
        <taxon>Alteromonadales</taxon>
        <taxon>Shewanellaceae</taxon>
        <taxon>Shewanella</taxon>
    </lineage>
</organism>
<dbReference type="EMBL" id="MCBT01000048">
    <property type="protein sequence ID" value="OEG72104.1"/>
    <property type="molecule type" value="Genomic_DNA"/>
</dbReference>
<dbReference type="InterPro" id="IPR016188">
    <property type="entry name" value="PurM-like_N"/>
</dbReference>
<feature type="domain" description="PurM-like N-terminal" evidence="2">
    <location>
        <begin position="45"/>
        <end position="156"/>
    </location>
</feature>
<dbReference type="CDD" id="cd02197">
    <property type="entry name" value="HypE"/>
    <property type="match status" value="1"/>
</dbReference>
<dbReference type="STRING" id="23.BEL05_03675"/>
<evidence type="ECO:0000313" key="5">
    <source>
        <dbReference type="Proteomes" id="UP000095230"/>
    </source>
</evidence>
<sequence>MSHAFDNKPEKAVQLSHGGGGKEMNKLIKEIFFKAFNNPILASEEDAAVLHLEGTTAFTTDSFTVAPLFFAGGNIGKLAVAGTVNDLAMMGAEPQYLSCSFIIEEGFPMTQLKQIVETMADELHKSSTRVVCGDTKVVPKGCADGLFINTSGVGRILCPNISVKNLQVGDAILVSGDIGRHGAAILMAREGLNLESELVSDCANLWPVVEQLIACNIDIHAMRDATRGGLAAVLNEWASASNIGITVEESKIPVSDEVKGLCELYGFEPHDLANEGTFIMALPLDVAQGALEIIKRYGNCEQAAIIGQVDDTHAGKVVLKTPWGSSRYLDLPHGELLPRIC</sequence>
<dbReference type="InterPro" id="IPR011854">
    <property type="entry name" value="HypE"/>
</dbReference>
<dbReference type="PIRSF" id="PIRSF005644">
    <property type="entry name" value="Hdrgns_mtr_HypE"/>
    <property type="match status" value="1"/>
</dbReference>
<reference evidence="4 5" key="1">
    <citation type="submission" date="2016-07" db="EMBL/GenBank/DDBJ databases">
        <title>Whole-genome of two Shewanella species isolated from a digestive organ of sea cucumber Apostichopus japonicus Selenka 1867.</title>
        <authorList>
            <person name="Hong H.-H."/>
            <person name="Choi H."/>
            <person name="Cheon S."/>
            <person name="Oh J.-S."/>
            <person name="Lee H.-G."/>
            <person name="Park C."/>
        </authorList>
    </citation>
    <scope>NUCLEOTIDE SEQUENCE [LARGE SCALE GENOMIC DNA]</scope>
    <source>
        <strain evidence="4 5">CSB03KR</strain>
    </source>
</reference>
<evidence type="ECO:0000256" key="1">
    <source>
        <dbReference type="ARBA" id="ARBA00006243"/>
    </source>
</evidence>
<gene>
    <name evidence="4" type="ORF">BEL05_03675</name>
</gene>
<dbReference type="Gene3D" id="3.30.1330.10">
    <property type="entry name" value="PurM-like, N-terminal domain"/>
    <property type="match status" value="1"/>
</dbReference>
<feature type="domain" description="PurM-like C-terminal" evidence="3">
    <location>
        <begin position="167"/>
        <end position="319"/>
    </location>
</feature>
<accession>A0A1E5INK0</accession>
<dbReference type="NCBIfam" id="TIGR02124">
    <property type="entry name" value="hypE"/>
    <property type="match status" value="1"/>
</dbReference>
<dbReference type="AlphaFoldDB" id="A0A1E5INK0"/>
<dbReference type="GO" id="GO:0051604">
    <property type="term" value="P:protein maturation"/>
    <property type="evidence" value="ECO:0007669"/>
    <property type="project" value="TreeGrafter"/>
</dbReference>
<dbReference type="RefSeq" id="WP_069672045.1">
    <property type="nucleotide sequence ID" value="NZ_JBNNIT010000003.1"/>
</dbReference>
<dbReference type="PANTHER" id="PTHR30303:SF0">
    <property type="entry name" value="CARBAMOYL DEHYDRATASE HYPE"/>
    <property type="match status" value="1"/>
</dbReference>
<protein>
    <submittedName>
        <fullName evidence="4">Hydrogenase expression/formation protein HypE</fullName>
    </submittedName>
</protein>
<dbReference type="InterPro" id="IPR036921">
    <property type="entry name" value="PurM-like_N_sf"/>
</dbReference>
<evidence type="ECO:0000259" key="2">
    <source>
        <dbReference type="Pfam" id="PF00586"/>
    </source>
</evidence>
<dbReference type="InterPro" id="IPR036676">
    <property type="entry name" value="PurM-like_C_sf"/>
</dbReference>
<proteinExistence type="inferred from homology"/>
<dbReference type="OrthoDB" id="9801934at2"/>
<dbReference type="Gene3D" id="3.90.650.10">
    <property type="entry name" value="PurM-like C-terminal domain"/>
    <property type="match status" value="1"/>
</dbReference>
<comment type="similarity">
    <text evidence="1">Belongs to the HypE family.</text>
</comment>
<dbReference type="PANTHER" id="PTHR30303">
    <property type="entry name" value="HYDROGENASE ISOENZYMES FORMATION PROTEIN HYPE"/>
    <property type="match status" value="1"/>
</dbReference>
<evidence type="ECO:0000259" key="3">
    <source>
        <dbReference type="Pfam" id="PF02769"/>
    </source>
</evidence>
<dbReference type="SUPFAM" id="SSF56042">
    <property type="entry name" value="PurM C-terminal domain-like"/>
    <property type="match status" value="1"/>
</dbReference>
<dbReference type="Pfam" id="PF00586">
    <property type="entry name" value="AIRS"/>
    <property type="match status" value="1"/>
</dbReference>
<name>A0A1E5INK0_SHECO</name>
<dbReference type="Pfam" id="PF02769">
    <property type="entry name" value="AIRS_C"/>
    <property type="match status" value="1"/>
</dbReference>
<evidence type="ECO:0000313" key="4">
    <source>
        <dbReference type="EMBL" id="OEG72104.1"/>
    </source>
</evidence>
<comment type="caution">
    <text evidence="4">The sequence shown here is derived from an EMBL/GenBank/DDBJ whole genome shotgun (WGS) entry which is preliminary data.</text>
</comment>
<dbReference type="Proteomes" id="UP000095230">
    <property type="component" value="Unassembled WGS sequence"/>
</dbReference>
<dbReference type="SUPFAM" id="SSF55326">
    <property type="entry name" value="PurM N-terminal domain-like"/>
    <property type="match status" value="1"/>
</dbReference>